<dbReference type="InterPro" id="IPR050921">
    <property type="entry name" value="T4SS_GSP_E_ATPase"/>
</dbReference>
<gene>
    <name evidence="3" type="ORF">B2A_11182</name>
</gene>
<feature type="domain" description="Bacterial type II secretion system protein E" evidence="2">
    <location>
        <begin position="197"/>
        <end position="365"/>
    </location>
</feature>
<name>T0Z645_9ZZZZ</name>
<dbReference type="InterPro" id="IPR027417">
    <property type="entry name" value="P-loop_NTPase"/>
</dbReference>
<dbReference type="PANTHER" id="PTHR30486">
    <property type="entry name" value="TWITCHING MOTILITY PROTEIN PILT"/>
    <property type="match status" value="1"/>
</dbReference>
<dbReference type="SUPFAM" id="SSF52540">
    <property type="entry name" value="P-loop containing nucleoside triphosphate hydrolases"/>
    <property type="match status" value="1"/>
</dbReference>
<dbReference type="InterPro" id="IPR001482">
    <property type="entry name" value="T2SS/T4SS_dom"/>
</dbReference>
<dbReference type="EMBL" id="AUZZ01008057">
    <property type="protein sequence ID" value="EQD39602.1"/>
    <property type="molecule type" value="Genomic_DNA"/>
</dbReference>
<dbReference type="PANTHER" id="PTHR30486:SF15">
    <property type="entry name" value="TYPE II_IV SECRETION SYSTEM ATPASE"/>
    <property type="match status" value="1"/>
</dbReference>
<organism evidence="3">
    <name type="scientific">mine drainage metagenome</name>
    <dbReference type="NCBI Taxonomy" id="410659"/>
    <lineage>
        <taxon>unclassified sequences</taxon>
        <taxon>metagenomes</taxon>
        <taxon>ecological metagenomes</taxon>
    </lineage>
</organism>
<dbReference type="GO" id="GO:0016887">
    <property type="term" value="F:ATP hydrolysis activity"/>
    <property type="evidence" value="ECO:0007669"/>
    <property type="project" value="InterPro"/>
</dbReference>
<dbReference type="Pfam" id="PF00437">
    <property type="entry name" value="T2SSE"/>
    <property type="match status" value="1"/>
</dbReference>
<accession>T0Z645</accession>
<dbReference type="Gene3D" id="3.30.450.380">
    <property type="match status" value="1"/>
</dbReference>
<dbReference type="CDD" id="cd01130">
    <property type="entry name" value="VirB11-like_ATPase"/>
    <property type="match status" value="1"/>
</dbReference>
<proteinExistence type="inferred from homology"/>
<dbReference type="AlphaFoldDB" id="T0Z645"/>
<sequence length="368" mass="40782">MADNDQINMLDAYKLDAHGTEVSVRIYTSQDFAPTYEVTFPGIGQATKMLIMSLRGDLVSLVPLDPGRLNETEYVEAVHNKYLEASSILIDKYLPGTDDNTKRILTSYIINMMLGLGDLEALLADDSLEEIAVNGSAVNIWVFHKTFGWCKTNIRPESEEAIYNQAEQIGRGVGREINNLAPLMDAELLDGSRVNATLYPVSQGGNTITIRKFAKNPWTMPALIKNHTVDAPIAALIWLCIENEISLLVSGGTASGKTSFLNAMSIFFPSNRRIISVEETRELTLPSFFQWVPMLTRPPNPEGKGAVELYDLMINSLRQRPDIVLVGEIRVEKDAETLFEAIHTGHAVYGTVHADNAQDTIIRMTNPP</sequence>
<reference evidence="3" key="1">
    <citation type="submission" date="2013-08" db="EMBL/GenBank/DDBJ databases">
        <authorList>
            <person name="Mendez C."/>
            <person name="Richter M."/>
            <person name="Ferrer M."/>
            <person name="Sanchez J."/>
        </authorList>
    </citation>
    <scope>NUCLEOTIDE SEQUENCE</scope>
</reference>
<comment type="caution">
    <text evidence="3">The sequence shown here is derived from an EMBL/GenBank/DDBJ whole genome shotgun (WGS) entry which is preliminary data.</text>
</comment>
<dbReference type="Gene3D" id="3.40.50.300">
    <property type="entry name" value="P-loop containing nucleotide triphosphate hydrolases"/>
    <property type="match status" value="1"/>
</dbReference>
<reference evidence="3" key="2">
    <citation type="journal article" date="2014" name="ISME J.">
        <title>Microbial stratification in low pH oxic and suboxic macroscopic growths along an acid mine drainage.</title>
        <authorList>
            <person name="Mendez-Garcia C."/>
            <person name="Mesa V."/>
            <person name="Sprenger R.R."/>
            <person name="Richter M."/>
            <person name="Diez M.S."/>
            <person name="Solano J."/>
            <person name="Bargiela R."/>
            <person name="Golyshina O.V."/>
            <person name="Manteca A."/>
            <person name="Ramos J.L."/>
            <person name="Gallego J.R."/>
            <person name="Llorente I."/>
            <person name="Martins Dos Santos V.A."/>
            <person name="Jensen O.N."/>
            <person name="Pelaez A.I."/>
            <person name="Sanchez J."/>
            <person name="Ferrer M."/>
        </authorList>
    </citation>
    <scope>NUCLEOTIDE SEQUENCE</scope>
</reference>
<evidence type="ECO:0000256" key="1">
    <source>
        <dbReference type="ARBA" id="ARBA00006611"/>
    </source>
</evidence>
<evidence type="ECO:0000313" key="3">
    <source>
        <dbReference type="EMBL" id="EQD39602.1"/>
    </source>
</evidence>
<comment type="similarity">
    <text evidence="1">Belongs to the GSP E family.</text>
</comment>
<evidence type="ECO:0000259" key="2">
    <source>
        <dbReference type="Pfam" id="PF00437"/>
    </source>
</evidence>
<protein>
    <submittedName>
        <fullName evidence="3">Type II secretion system protein E</fullName>
    </submittedName>
</protein>